<dbReference type="PANTHER" id="PTHR19353:SF19">
    <property type="entry name" value="DELTA(5) FATTY ACID DESATURASE C-RELATED"/>
    <property type="match status" value="1"/>
</dbReference>
<feature type="transmembrane region" description="Helical" evidence="1">
    <location>
        <begin position="132"/>
        <end position="159"/>
    </location>
</feature>
<organism evidence="3 4">
    <name type="scientific">Glutamicibacter creatinolyticus</name>
    <dbReference type="NCBI Taxonomy" id="162496"/>
    <lineage>
        <taxon>Bacteria</taxon>
        <taxon>Bacillati</taxon>
        <taxon>Actinomycetota</taxon>
        <taxon>Actinomycetes</taxon>
        <taxon>Micrococcales</taxon>
        <taxon>Micrococcaceae</taxon>
        <taxon>Glutamicibacter</taxon>
    </lineage>
</organism>
<evidence type="ECO:0000259" key="2">
    <source>
        <dbReference type="Pfam" id="PF00487"/>
    </source>
</evidence>
<dbReference type="GO" id="GO:0008610">
    <property type="term" value="P:lipid biosynthetic process"/>
    <property type="evidence" value="ECO:0007669"/>
    <property type="project" value="UniProtKB-ARBA"/>
</dbReference>
<feature type="transmembrane region" description="Helical" evidence="1">
    <location>
        <begin position="98"/>
        <end position="120"/>
    </location>
</feature>
<dbReference type="Pfam" id="PF00487">
    <property type="entry name" value="FA_desaturase"/>
    <property type="match status" value="1"/>
</dbReference>
<dbReference type="InterPro" id="IPR005804">
    <property type="entry name" value="FA_desaturase_dom"/>
</dbReference>
<feature type="domain" description="Fatty acid desaturase" evidence="2">
    <location>
        <begin position="5"/>
        <end position="159"/>
    </location>
</feature>
<dbReference type="InterPro" id="IPR012171">
    <property type="entry name" value="Fatty_acid_desaturase"/>
</dbReference>
<accession>A0A5B7WYY1</accession>
<evidence type="ECO:0000313" key="3">
    <source>
        <dbReference type="EMBL" id="QCY48490.1"/>
    </source>
</evidence>
<dbReference type="EMBL" id="CP034412">
    <property type="protein sequence ID" value="QCY48490.1"/>
    <property type="molecule type" value="Genomic_DNA"/>
</dbReference>
<dbReference type="AlphaFoldDB" id="A0A5B7WYY1"/>
<dbReference type="PANTHER" id="PTHR19353">
    <property type="entry name" value="FATTY ACID DESATURASE 2"/>
    <property type="match status" value="1"/>
</dbReference>
<gene>
    <name evidence="3" type="ORF">GcLGCM259_2783</name>
</gene>
<dbReference type="Proteomes" id="UP000307000">
    <property type="component" value="Chromosome"/>
</dbReference>
<proteinExistence type="predicted"/>
<keyword evidence="1" id="KW-0472">Membrane</keyword>
<dbReference type="GO" id="GO:0016020">
    <property type="term" value="C:membrane"/>
    <property type="evidence" value="ECO:0007669"/>
    <property type="project" value="TreeGrafter"/>
</dbReference>
<keyword evidence="4" id="KW-1185">Reference proteome</keyword>
<protein>
    <submittedName>
        <fullName evidence="3">Acyl-CoA desaturase</fullName>
    </submittedName>
</protein>
<keyword evidence="1" id="KW-0812">Transmembrane</keyword>
<keyword evidence="1" id="KW-1133">Transmembrane helix</keyword>
<reference evidence="3 4" key="1">
    <citation type="submission" date="2018-12" db="EMBL/GenBank/DDBJ databases">
        <title>Complete Genome Sequence of Glutamicibacter creatinolyticus strain LGCM259,isolated from an abscess of a 12-year-old mare in Italy.</title>
        <authorList>
            <person name="Santos R.G."/>
            <person name="Silva A.L."/>
            <person name="Seyffert N."/>
            <person name="Castro T.L.P."/>
            <person name="Attili A.R."/>
            <person name="Rifici C."/>
            <person name="Mazzullo G."/>
            <person name="Brenig B."/>
            <person name="Venanzi F."/>
            <person name="Azevedo V."/>
        </authorList>
    </citation>
    <scope>NUCLEOTIDE SEQUENCE [LARGE SCALE GENOMIC DNA]</scope>
    <source>
        <strain evidence="3 4">LGCM 259</strain>
    </source>
</reference>
<evidence type="ECO:0000256" key="1">
    <source>
        <dbReference type="SAM" id="Phobius"/>
    </source>
</evidence>
<dbReference type="GO" id="GO:0016717">
    <property type="term" value="F:oxidoreductase activity, acting on paired donors, with oxidation of a pair of donors resulting in the reduction of molecular oxygen to two molecules of water"/>
    <property type="evidence" value="ECO:0007669"/>
    <property type="project" value="TreeGrafter"/>
</dbReference>
<name>A0A5B7WYY1_9MICC</name>
<sequence>MAGALGILLTQFAFLAHEAAHRQILSSAKTNDKLGRLLANGVVGISYQWWMNKHNKHHATPNTVGKDPDIEWDTISFQPADAQRQKGLLKWITERQGYLFFPLLTLEGLNLHFQSIKYLFVAKRVKNRSREITVIVLRVAIYLALIFAFLPIGMAFAFIGVHCGWQPDPSRRPAAHAAWP</sequence>
<evidence type="ECO:0000313" key="4">
    <source>
        <dbReference type="Proteomes" id="UP000307000"/>
    </source>
</evidence>
<dbReference type="KEGG" id="gcr:GcLGCM259_2783"/>